<proteinExistence type="inferred from homology"/>
<keyword evidence="5" id="KW-0812">Transmembrane</keyword>
<organism evidence="7 8">
    <name type="scientific">Leptotrombidium deliense</name>
    <dbReference type="NCBI Taxonomy" id="299467"/>
    <lineage>
        <taxon>Eukaryota</taxon>
        <taxon>Metazoa</taxon>
        <taxon>Ecdysozoa</taxon>
        <taxon>Arthropoda</taxon>
        <taxon>Chelicerata</taxon>
        <taxon>Arachnida</taxon>
        <taxon>Acari</taxon>
        <taxon>Acariformes</taxon>
        <taxon>Trombidiformes</taxon>
        <taxon>Prostigmata</taxon>
        <taxon>Anystina</taxon>
        <taxon>Parasitengona</taxon>
        <taxon>Trombiculoidea</taxon>
        <taxon>Trombiculidae</taxon>
        <taxon>Leptotrombidium</taxon>
    </lineage>
</organism>
<feature type="non-terminal residue" evidence="7">
    <location>
        <position position="333"/>
    </location>
</feature>
<keyword evidence="5" id="KW-1133">Transmembrane helix</keyword>
<dbReference type="Pfam" id="PF00501">
    <property type="entry name" value="AMP-binding"/>
    <property type="match status" value="1"/>
</dbReference>
<sequence>IEFENGKKFTFKQLHNDCLKVAAALKKAQLKPGEIFMVYGFNCYEFVVAIISGLLVGGVALPIRGADTSNEFHNEIKSKDVRLLFISGHLKDAAVAVKNLSQIKEVILFDGVEHDGDLRCIQSIIRDETEFLAEDEIFDPKGNQDSIALILESSGTTGAVKGAQLAHYDLATLFVSSNPLDINRSDGEILLAASPIAHLTGMTNHFFSLTHGTILVTLRENTLENNMKAIEKYKITRAVLSPSTMTQMIKADPPPNLQSLKAVFVAGARLPKDVGDEFVKRFGIKYLYNAYSMTEATMLSTLGVNEIGKFHALGKIWNGMQIKVVDVETESIL</sequence>
<dbReference type="VEuPathDB" id="VectorBase:LDEU012137"/>
<protein>
    <submittedName>
        <fullName evidence="7">4-coumarate--CoA ligase 1-like protein</fullName>
    </submittedName>
</protein>
<keyword evidence="4" id="KW-0576">Peroxisome</keyword>
<comment type="similarity">
    <text evidence="2">Belongs to the ATP-dependent AMP-binding enzyme family.</text>
</comment>
<evidence type="ECO:0000256" key="2">
    <source>
        <dbReference type="ARBA" id="ARBA00006432"/>
    </source>
</evidence>
<evidence type="ECO:0000256" key="3">
    <source>
        <dbReference type="ARBA" id="ARBA00022598"/>
    </source>
</evidence>
<evidence type="ECO:0000313" key="7">
    <source>
        <dbReference type="EMBL" id="RWS19903.1"/>
    </source>
</evidence>
<feature type="non-terminal residue" evidence="7">
    <location>
        <position position="1"/>
    </location>
</feature>
<dbReference type="PANTHER" id="PTHR24096:SF149">
    <property type="entry name" value="AMP-BINDING DOMAIN-CONTAINING PROTEIN-RELATED"/>
    <property type="match status" value="1"/>
</dbReference>
<reference evidence="7 8" key="1">
    <citation type="journal article" date="2018" name="Gigascience">
        <title>Genomes of trombidid mites reveal novel predicted allergens and laterally-transferred genes associated with secondary metabolism.</title>
        <authorList>
            <person name="Dong X."/>
            <person name="Chaisiri K."/>
            <person name="Xia D."/>
            <person name="Armstrong S.D."/>
            <person name="Fang Y."/>
            <person name="Donnelly M.J."/>
            <person name="Kadowaki T."/>
            <person name="McGarry J.W."/>
            <person name="Darby A.C."/>
            <person name="Makepeace B.L."/>
        </authorList>
    </citation>
    <scope>NUCLEOTIDE SEQUENCE [LARGE SCALE GENOMIC DNA]</scope>
    <source>
        <strain evidence="7">UoL-UT</strain>
    </source>
</reference>
<keyword evidence="3 7" id="KW-0436">Ligase</keyword>
<dbReference type="OrthoDB" id="6475404at2759"/>
<comment type="caution">
    <text evidence="7">The sequence shown here is derived from an EMBL/GenBank/DDBJ whole genome shotgun (WGS) entry which is preliminary data.</text>
</comment>
<dbReference type="InterPro" id="IPR000873">
    <property type="entry name" value="AMP-dep_synth/lig_dom"/>
</dbReference>
<evidence type="ECO:0000313" key="8">
    <source>
        <dbReference type="Proteomes" id="UP000288716"/>
    </source>
</evidence>
<dbReference type="EMBL" id="NCKV01021737">
    <property type="protein sequence ID" value="RWS19903.1"/>
    <property type="molecule type" value="Genomic_DNA"/>
</dbReference>
<comment type="subcellular location">
    <subcellularLocation>
        <location evidence="1">Peroxisome</location>
    </subcellularLocation>
</comment>
<dbReference type="Gene3D" id="2.30.38.10">
    <property type="entry name" value="Luciferase, Domain 3"/>
    <property type="match status" value="1"/>
</dbReference>
<dbReference type="STRING" id="299467.A0A443RWZ4"/>
<evidence type="ECO:0000259" key="6">
    <source>
        <dbReference type="Pfam" id="PF00501"/>
    </source>
</evidence>
<dbReference type="PANTHER" id="PTHR24096">
    <property type="entry name" value="LONG-CHAIN-FATTY-ACID--COA LIGASE"/>
    <property type="match status" value="1"/>
</dbReference>
<feature type="domain" description="AMP-dependent synthetase/ligase" evidence="6">
    <location>
        <begin position="5"/>
        <end position="330"/>
    </location>
</feature>
<dbReference type="Gene3D" id="3.40.50.980">
    <property type="match status" value="2"/>
</dbReference>
<keyword evidence="5" id="KW-0472">Membrane</keyword>
<evidence type="ECO:0000256" key="1">
    <source>
        <dbReference type="ARBA" id="ARBA00004275"/>
    </source>
</evidence>
<evidence type="ECO:0000256" key="4">
    <source>
        <dbReference type="ARBA" id="ARBA00023140"/>
    </source>
</evidence>
<keyword evidence="8" id="KW-1185">Reference proteome</keyword>
<dbReference type="GO" id="GO:0016405">
    <property type="term" value="F:CoA-ligase activity"/>
    <property type="evidence" value="ECO:0007669"/>
    <property type="project" value="TreeGrafter"/>
</dbReference>
<dbReference type="GO" id="GO:0005777">
    <property type="term" value="C:peroxisome"/>
    <property type="evidence" value="ECO:0007669"/>
    <property type="project" value="UniProtKB-SubCell"/>
</dbReference>
<accession>A0A443RWZ4</accession>
<dbReference type="AlphaFoldDB" id="A0A443RWZ4"/>
<gene>
    <name evidence="7" type="ORF">B4U80_12194</name>
</gene>
<dbReference type="SUPFAM" id="SSF56801">
    <property type="entry name" value="Acetyl-CoA synthetase-like"/>
    <property type="match status" value="1"/>
</dbReference>
<evidence type="ECO:0000256" key="5">
    <source>
        <dbReference type="SAM" id="Phobius"/>
    </source>
</evidence>
<name>A0A443RWZ4_9ACAR</name>
<feature type="transmembrane region" description="Helical" evidence="5">
    <location>
        <begin position="36"/>
        <end position="61"/>
    </location>
</feature>
<dbReference type="Proteomes" id="UP000288716">
    <property type="component" value="Unassembled WGS sequence"/>
</dbReference>